<name>A0A6V7SK53_PLAVN</name>
<feature type="region of interest" description="Disordered" evidence="2">
    <location>
        <begin position="884"/>
        <end position="912"/>
    </location>
</feature>
<reference evidence="3 4" key="1">
    <citation type="submission" date="2020-08" db="EMBL/GenBank/DDBJ databases">
        <authorList>
            <person name="Ramaprasad A."/>
        </authorList>
    </citation>
    <scope>NUCLEOTIDE SEQUENCE [LARGE SCALE GENOMIC DNA]</scope>
</reference>
<evidence type="ECO:0000256" key="2">
    <source>
        <dbReference type="SAM" id="MobiDB-lite"/>
    </source>
</evidence>
<dbReference type="Proteomes" id="UP000515550">
    <property type="component" value="Chromosome PVBDA_12"/>
</dbReference>
<feature type="compositionally biased region" description="Basic residues" evidence="2">
    <location>
        <begin position="893"/>
        <end position="904"/>
    </location>
</feature>
<keyword evidence="1" id="KW-0175">Coiled coil</keyword>
<feature type="region of interest" description="Disordered" evidence="2">
    <location>
        <begin position="931"/>
        <end position="960"/>
    </location>
</feature>
<sequence>MIKHNINYYERKEVIKRNVDEARLKLFNSIPKLSLFHLDNIEYKNGEIKESKQIEGVKKKTKLLDKTKLNKIKNNEPYGVYKKDYTIHQKYNNQINRKSKELIKNIYNNNKYLDLSKPRKTVLDNLNNGDKKNGQLFTLSLNVKNNKKNKLNNIDIKGKNNKSQAHVNKPNVARTNKGGAKIIPVHNVKFNKIDKTDRLYNDNIIGAKKNTKNNCTCNMDKSKIPNQFCSGKNSKENEHLASCDIKSKKKKKIIIKNMIVSEKKYLKKGNLKIMPKEVKSIKKETDRKFSLQKLALCSKNKNANINEKKKEKKIQSDTLCRSIKNKRNELVTQLRNKTMSIKYSMEEKGYKPISIISNITTKLKDDICDEGKIPNKKRIQKTSKFCLGWKKDNNNMGIFSYSSETEEIEEAHRIENEEINKEIKNNTIEKIDSISKDEFITNIDTELRDKKMNSTNFLWEKNSLQNNYVDKKYTNEEGNNFINSNNIMKKKRSKSLNSVNDISPFNSILVTNDLRIKMCYSNNYIDIKKAIHDDIIKNKDQNKKMPISINNCNILNSSDDLFLISMDSEKTRSSYILPPKKNSHTTINNTTNLVLDNNFNDEETFFNLGLENAFSNSLLYKRDLCKCDNNSICNYCTYKIQNKPVYNKQLFSSIKLTSANKIELWSDQMIDSIFYPENEKIKLDKKISTYPHFDHKSVLFEPSKNPSSHCNTLTESNIFIFDIVDENCSKFIENENRNNNICNSEVQDLKEKENTNLNEKHTFLFAKQNDNATDMHIFVDKNDDKHNEYEKKHIKIKFEQNGAKDQKTKSKKITNNATLKRCKAEHKEVLTNLNEQSKNKNKKKKSKIICTNKSNNHSVNTFKDDNKKREMIVKSKNGWYANISDLSHDASSRTKKKEKRRPKKQNTSNDNINKYENNLVLCRLKREGKIRTSESNPLHMPKESIKNRSTSLTGKKRDMKSSMNKIKLKEKVLTNKFSEKCIDSLMAYRNNLLKNVEEEEDKNVEQNICEFHHSNINFKDDKANQINKMAILKLLISNKNKKSYIKIEKENKIIKRLNTNLCVNKSKRIQKNKTKNGQIKKRSYNSIKANIILKRESKIKSLLKRKNKKIFNGKQINNIEKENGSNIKSISMVINENFDHFMNKIGYVSNYNNSECPHTFERVESDEENKTRTSKTVERTNLWEGMHMPICGENYIEVLPNDQKYLCLNCDKKEIEKEIKYSIYTKKYIKKKYKNKKKYSIKMKILYKRLYQTKDSTFFKIPQKMVAKNNIMYNCEDEKEGDIQNEMEVQTEAETRTRLDNKIYDDPNLVIDNFVLAQDTQKDASMSKKKKKKKKKLTLDYRNNKGENENITHEVKNKIKEKIGDKNKKINYNHIVTIRKNEANFTKKKIPLNKFNRTSYSSENVANFVKPHKHAIQSAEVFNHKYESDSHNKLIKIKKVQNIMEPIEIGVNNLTKNDKISSNELNNAIISDNDINKVRSEKGVTKNKIEINFCFEDFLSSDLKQKLNHSNTSTNISSNSVNLNKPECEFSLDLEKYVLNHRINEISLKNKLKNVESVNSKFVEQSENVNETVHIKSNECEMVNNNLNSNKSEHAENENLFKVVKVVDKDKLFCSNLFYSNRIINEKNGIKNKIFMKTINIKDKISNKIQEIKNKNTNLFRALSMNNIYKTVFPKDISLPIFENDYTAKKKQKKYSNSTSVNTSKYNSYELIKTKSLIYKKNSNYFSNPECLATKINEKDTSENRLKIEDILNSFDKKKNLKNCYISTSGNKVFFRRSKSAILFKSNNSKKIYENKKYILQNYNKRTHHGQNCITKQIDTNMKEKEKTIKKCVSMVNEHFIKNKFPVNKSLINNSIIYKNKFLSTPCFMFESTLKKNTSSPIERH</sequence>
<feature type="coiled-coil region" evidence="1">
    <location>
        <begin position="819"/>
        <end position="847"/>
    </location>
</feature>
<evidence type="ECO:0000313" key="4">
    <source>
        <dbReference type="Proteomes" id="UP000515550"/>
    </source>
</evidence>
<dbReference type="EMBL" id="LR865390">
    <property type="protein sequence ID" value="CAD2098713.1"/>
    <property type="molecule type" value="Genomic_DNA"/>
</dbReference>
<dbReference type="VEuPathDB" id="PlasmoDB:PVBDA_1202810"/>
<protein>
    <submittedName>
        <fullName evidence="3">Uncharacterized protein</fullName>
    </submittedName>
</protein>
<proteinExistence type="predicted"/>
<accession>A0A6V7SK53</accession>
<evidence type="ECO:0000313" key="3">
    <source>
        <dbReference type="EMBL" id="CAD2098713.1"/>
    </source>
</evidence>
<evidence type="ECO:0000256" key="1">
    <source>
        <dbReference type="SAM" id="Coils"/>
    </source>
</evidence>
<gene>
    <name evidence="3" type="ORF">PVBDA_1202810</name>
</gene>
<organism evidence="3 4">
    <name type="scientific">Plasmodium vinckei brucechwatti</name>
    <dbReference type="NCBI Taxonomy" id="119398"/>
    <lineage>
        <taxon>Eukaryota</taxon>
        <taxon>Sar</taxon>
        <taxon>Alveolata</taxon>
        <taxon>Apicomplexa</taxon>
        <taxon>Aconoidasida</taxon>
        <taxon>Haemosporida</taxon>
        <taxon>Plasmodiidae</taxon>
        <taxon>Plasmodium</taxon>
        <taxon>Plasmodium (Vinckeia)</taxon>
    </lineage>
</organism>